<comment type="subcellular location">
    <subcellularLocation>
        <location evidence="2 17">Cell membrane</location>
        <topology evidence="2 17">Multi-pass membrane protein</topology>
    </subcellularLocation>
</comment>
<evidence type="ECO:0000256" key="6">
    <source>
        <dbReference type="ARBA" id="ARBA00022475"/>
    </source>
</evidence>
<feature type="transmembrane region" description="Helical" evidence="17">
    <location>
        <begin position="163"/>
        <end position="182"/>
    </location>
</feature>
<dbReference type="EC" id="7.2.1.4" evidence="16 17"/>
<gene>
    <name evidence="17" type="primary">mtrE</name>
    <name evidence="18" type="ORF">XD72_0446</name>
    <name evidence="19" type="ORF">XE07_0332</name>
</gene>
<keyword evidence="13 17" id="KW-0472">Membrane</keyword>
<evidence type="ECO:0000256" key="3">
    <source>
        <dbReference type="ARBA" id="ARBA00009612"/>
    </source>
</evidence>
<evidence type="ECO:0000256" key="17">
    <source>
        <dbReference type="HAMAP-Rule" id="MF_01098"/>
    </source>
</evidence>
<dbReference type="PIRSF" id="PIRSF016509">
    <property type="entry name" value="MtrE"/>
    <property type="match status" value="1"/>
</dbReference>
<reference evidence="20 21" key="2">
    <citation type="journal article" date="2015" name="MBio">
        <title>Genome-Resolved Metagenomic Analysis Reveals Roles for Candidate Phyla and Other Microbial Community Members in Biogeochemical Transformations in Oil Reservoirs.</title>
        <authorList>
            <person name="Hu P."/>
            <person name="Tom L."/>
            <person name="Singh A."/>
            <person name="Thomas B.C."/>
            <person name="Baker B.J."/>
            <person name="Piceno Y.M."/>
            <person name="Andersen G.L."/>
            <person name="Banfield J.F."/>
        </authorList>
    </citation>
    <scope>NUCLEOTIDE SEQUENCE [LARGE SCALE GENOMIC DNA]</scope>
    <source>
        <strain evidence="18">57_489</strain>
    </source>
</reference>
<proteinExistence type="inferred from homology"/>
<dbReference type="GO" id="GO:0032259">
    <property type="term" value="P:methylation"/>
    <property type="evidence" value="ECO:0007669"/>
    <property type="project" value="UniProtKB-KW"/>
</dbReference>
<evidence type="ECO:0000313" key="19">
    <source>
        <dbReference type="EMBL" id="KUK97502.1"/>
    </source>
</evidence>
<evidence type="ECO:0000256" key="13">
    <source>
        <dbReference type="ARBA" id="ARBA00023136"/>
    </source>
</evidence>
<evidence type="ECO:0000256" key="7">
    <source>
        <dbReference type="ARBA" id="ARBA00022563"/>
    </source>
</evidence>
<name>A0A101ILP1_9EURY</name>
<dbReference type="UniPathway" id="UPA00640">
    <property type="reaction ID" value="UER00698"/>
</dbReference>
<evidence type="ECO:0000313" key="20">
    <source>
        <dbReference type="Proteomes" id="UP000053961"/>
    </source>
</evidence>
<dbReference type="NCBIfam" id="TIGR01113">
    <property type="entry name" value="mtrE"/>
    <property type="match status" value="1"/>
</dbReference>
<keyword evidence="10 17" id="KW-0812">Transmembrane</keyword>
<comment type="caution">
    <text evidence="17">Lacks conserved residue(s) required for the propagation of feature annotation.</text>
</comment>
<evidence type="ECO:0000313" key="18">
    <source>
        <dbReference type="EMBL" id="KUK45197.1"/>
    </source>
</evidence>
<evidence type="ECO:0000256" key="14">
    <source>
        <dbReference type="ARBA" id="ARBA00029819"/>
    </source>
</evidence>
<evidence type="ECO:0000256" key="5">
    <source>
        <dbReference type="ARBA" id="ARBA00015120"/>
    </source>
</evidence>
<dbReference type="AlphaFoldDB" id="A0A101ILP1"/>
<comment type="function">
    <text evidence="1 17">Part of a complex that catalyzes the formation of methyl-coenzyme M and tetrahydromethanopterin from coenzyme M and methyl-tetrahydromethanopterin. This is an energy-conserving, sodium-ion translocating step.</text>
</comment>
<feature type="transmembrane region" description="Helical" evidence="17">
    <location>
        <begin position="259"/>
        <end position="279"/>
    </location>
</feature>
<keyword evidence="12 17" id="KW-1133">Transmembrane helix</keyword>
<accession>A0A101ILP1</accession>
<feature type="transmembrane region" description="Helical" evidence="17">
    <location>
        <begin position="228"/>
        <end position="247"/>
    </location>
</feature>
<dbReference type="Proteomes" id="UP000057043">
    <property type="component" value="Unassembled WGS sequence"/>
</dbReference>
<dbReference type="GO" id="GO:0006730">
    <property type="term" value="P:one-carbon metabolic process"/>
    <property type="evidence" value="ECO:0007669"/>
    <property type="project" value="UniProtKB-UniRule"/>
</dbReference>
<dbReference type="PATRIC" id="fig|301375.6.peg.1899"/>
<keyword evidence="11 17" id="KW-1278">Translocase</keyword>
<keyword evidence="17" id="KW-0484">Methanogenesis</keyword>
<evidence type="ECO:0000256" key="1">
    <source>
        <dbReference type="ARBA" id="ARBA00002533"/>
    </source>
</evidence>
<organism evidence="19 20">
    <name type="scientific">Methanothrix harundinacea</name>
    <dbReference type="NCBI Taxonomy" id="301375"/>
    <lineage>
        <taxon>Archaea</taxon>
        <taxon>Methanobacteriati</taxon>
        <taxon>Methanobacteriota</taxon>
        <taxon>Stenosarchaea group</taxon>
        <taxon>Methanomicrobia</taxon>
        <taxon>Methanotrichales</taxon>
        <taxon>Methanotrichaceae</taxon>
        <taxon>Methanothrix</taxon>
    </lineage>
</organism>
<dbReference type="Proteomes" id="UP000053961">
    <property type="component" value="Unassembled WGS sequence"/>
</dbReference>
<evidence type="ECO:0000313" key="21">
    <source>
        <dbReference type="Proteomes" id="UP000057043"/>
    </source>
</evidence>
<comment type="pathway">
    <text evidence="17">One-carbon metabolism; methanogenesis from CO(2); methyl-coenzyme M from 5,10-methylene-5,6,7,8-tetrahydromethanopterin: step 2/2.</text>
</comment>
<feature type="transmembrane region" description="Helical" evidence="17">
    <location>
        <begin position="138"/>
        <end position="157"/>
    </location>
</feature>
<keyword evidence="9 17" id="KW-0808">Transferase</keyword>
<comment type="subunit">
    <text evidence="4 17">The complex is composed of 8 subunits; MtrA, MtrB, MtrC, MtrD, MtrE, MtrF, MtrG and MtrH.</text>
</comment>
<dbReference type="GO" id="GO:0005737">
    <property type="term" value="C:cytoplasm"/>
    <property type="evidence" value="ECO:0007669"/>
    <property type="project" value="InterPro"/>
</dbReference>
<evidence type="ECO:0000256" key="10">
    <source>
        <dbReference type="ARBA" id="ARBA00022692"/>
    </source>
</evidence>
<comment type="caution">
    <text evidence="19">The sequence shown here is derived from an EMBL/GenBank/DDBJ whole genome shotgun (WGS) entry which is preliminary data.</text>
</comment>
<evidence type="ECO:0000256" key="8">
    <source>
        <dbReference type="ARBA" id="ARBA00022603"/>
    </source>
</evidence>
<keyword evidence="8 17" id="KW-0489">Methyltransferase</keyword>
<dbReference type="EMBL" id="LGHB01000002">
    <property type="protein sequence ID" value="KUK97502.1"/>
    <property type="molecule type" value="Genomic_DNA"/>
</dbReference>
<evidence type="ECO:0000256" key="9">
    <source>
        <dbReference type="ARBA" id="ARBA00022679"/>
    </source>
</evidence>
<evidence type="ECO:0000256" key="16">
    <source>
        <dbReference type="ARBA" id="ARBA00044970"/>
    </source>
</evidence>
<dbReference type="GO" id="GO:0019386">
    <property type="term" value="P:methanogenesis, from carbon dioxide"/>
    <property type="evidence" value="ECO:0007669"/>
    <property type="project" value="UniProtKB-UniRule"/>
</dbReference>
<dbReference type="GO" id="GO:0030269">
    <property type="term" value="F:tetrahydromethanopterin S-methyltransferase activity"/>
    <property type="evidence" value="ECO:0007669"/>
    <property type="project" value="UniProtKB-UniRule"/>
</dbReference>
<dbReference type="GO" id="GO:0005886">
    <property type="term" value="C:plasma membrane"/>
    <property type="evidence" value="ECO:0007669"/>
    <property type="project" value="UniProtKB-SubCell"/>
</dbReference>
<evidence type="ECO:0000256" key="4">
    <source>
        <dbReference type="ARBA" id="ARBA00011616"/>
    </source>
</evidence>
<evidence type="ECO:0000256" key="2">
    <source>
        <dbReference type="ARBA" id="ARBA00004651"/>
    </source>
</evidence>
<comment type="similarity">
    <text evidence="3 17">Belongs to the MtrE family.</text>
</comment>
<reference evidence="19" key="1">
    <citation type="journal article" date="2015" name="MBio">
        <title>Genome-resolved metagenomic analysis reveals roles for candidate phyla and other microbial community members in biogeochemical transformations in oil reservoirs.</title>
        <authorList>
            <person name="Hu P."/>
            <person name="Tom L."/>
            <person name="Singh A."/>
            <person name="Thomas B.C."/>
            <person name="Baker B.J."/>
            <person name="Piceno Y.M."/>
            <person name="Andersen G.L."/>
            <person name="Banfield J.F."/>
        </authorList>
    </citation>
    <scope>NUCLEOTIDE SEQUENCE [LARGE SCALE GENOMIC DNA]</scope>
    <source>
        <strain evidence="19">56_747</strain>
    </source>
</reference>
<comment type="catalytic activity">
    <reaction evidence="15 17">
        <text>5-methyl-5,6,7,8-tetrahydromethanopterin + coenzyme M + 2 Na(+)(in) = 5,6,7,8-tetrahydromethanopterin + methyl-coenzyme M + 2 Na(+)(out)</text>
        <dbReference type="Rhea" id="RHEA:53492"/>
        <dbReference type="ChEBI" id="CHEBI:29101"/>
        <dbReference type="ChEBI" id="CHEBI:58103"/>
        <dbReference type="ChEBI" id="CHEBI:58116"/>
        <dbReference type="ChEBI" id="CHEBI:58286"/>
        <dbReference type="ChEBI" id="CHEBI:58319"/>
        <dbReference type="EC" id="7.2.1.4"/>
    </reaction>
</comment>
<keyword evidence="7 17" id="KW-0554">One-carbon metabolism</keyword>
<feature type="transmembrane region" description="Helical" evidence="17">
    <location>
        <begin position="85"/>
        <end position="109"/>
    </location>
</feature>
<evidence type="ECO:0000256" key="11">
    <source>
        <dbReference type="ARBA" id="ARBA00022967"/>
    </source>
</evidence>
<dbReference type="EMBL" id="LGFT01000007">
    <property type="protein sequence ID" value="KUK45197.1"/>
    <property type="molecule type" value="Genomic_DNA"/>
</dbReference>
<sequence>MDMVSMGLLAAMGALATVAGASEDLESDVGSQSNPNSQVQLAAQVGHPHRIYNKAISGEPPSNALYAALAAVTASVLMSGYGMNAFFAIAIGAVAAAIFNGIFSVTAYMGRNTSQARFNQYVYLDVLRTHTTTIMAHAYITAFCVVTISYIMTAPWLPIQHPFPMPLVAFIWGLAIGAIGSSTGDVHYGAEREFQAYPFGSGLNAANSGDIVTKAEAGLRSSIDNAWFCARFGGPVTGMAFGLTVFLDNWRTTIFDPATQGWLAIVTGVVIVILFNIYNRILEIRSKKRYGPYPEYAGDIEA</sequence>
<dbReference type="InterPro" id="IPR005780">
    <property type="entry name" value="MeTrfase_E"/>
</dbReference>
<evidence type="ECO:0000256" key="15">
    <source>
        <dbReference type="ARBA" id="ARBA00044880"/>
    </source>
</evidence>
<dbReference type="HAMAP" id="MF_01098">
    <property type="entry name" value="MtrE"/>
    <property type="match status" value="1"/>
</dbReference>
<dbReference type="Pfam" id="PF04206">
    <property type="entry name" value="MtrE"/>
    <property type="match status" value="1"/>
</dbReference>
<evidence type="ECO:0000256" key="12">
    <source>
        <dbReference type="ARBA" id="ARBA00022989"/>
    </source>
</evidence>
<dbReference type="GO" id="GO:0012506">
    <property type="term" value="C:vesicle membrane"/>
    <property type="evidence" value="ECO:0007669"/>
    <property type="project" value="InterPro"/>
</dbReference>
<protein>
    <recommendedName>
        <fullName evidence="5 17">Tetrahydromethanopterin S-methyltransferase subunit E</fullName>
        <ecNumber evidence="16 17">7.2.1.4</ecNumber>
    </recommendedName>
    <alternativeName>
        <fullName evidence="14 17">N5-methyltetrahydromethanopterin--coenzyme M methyltransferase subunit E</fullName>
    </alternativeName>
</protein>
<keyword evidence="6 17" id="KW-1003">Cell membrane</keyword>